<reference evidence="2 3" key="1">
    <citation type="submission" date="2023-03" db="EMBL/GenBank/DDBJ databases">
        <title>WGS of Methanotrichaceae archaeon Mx.</title>
        <authorList>
            <person name="Sorokin D.Y."/>
            <person name="Merkel A.Y."/>
        </authorList>
    </citation>
    <scope>NUCLEOTIDE SEQUENCE [LARGE SCALE GENOMIC DNA]</scope>
    <source>
        <strain evidence="2 3">Mx</strain>
    </source>
</reference>
<keyword evidence="3" id="KW-1185">Reference proteome</keyword>
<evidence type="ECO:0000256" key="1">
    <source>
        <dbReference type="SAM" id="MobiDB-lite"/>
    </source>
</evidence>
<dbReference type="EMBL" id="JARFPK010000004">
    <property type="protein sequence ID" value="MDF0589852.1"/>
    <property type="molecule type" value="Genomic_DNA"/>
</dbReference>
<dbReference type="Pfam" id="PF09001">
    <property type="entry name" value="DUF1890"/>
    <property type="match status" value="1"/>
</dbReference>
<gene>
    <name evidence="2" type="ORF">P0O15_01490</name>
</gene>
<protein>
    <submittedName>
        <fullName evidence="2">DUF1890 domain-containing protein</fullName>
    </submittedName>
</protein>
<dbReference type="InterPro" id="IPR012033">
    <property type="entry name" value="UCP006600"/>
</dbReference>
<name>A0ABT5X591_9EURY</name>
<dbReference type="RefSeq" id="WP_316965613.1">
    <property type="nucleotide sequence ID" value="NZ_JARFPK010000004.1"/>
</dbReference>
<dbReference type="Gene3D" id="3.40.50.10160">
    <property type="entry name" value="MTH777-like"/>
    <property type="match status" value="1"/>
</dbReference>
<evidence type="ECO:0000313" key="3">
    <source>
        <dbReference type="Proteomes" id="UP001220010"/>
    </source>
</evidence>
<feature type="region of interest" description="Disordered" evidence="1">
    <location>
        <begin position="1"/>
        <end position="63"/>
    </location>
</feature>
<sequence length="212" mass="23022">MPGRKGRAFGGGAPHLGRFQGEERRDPHKKRSSLPGLRPEKRDLSIPAAEGMNMERSGEEGRGTRSGRKVLILLGCPEVPVQTSIALYLSFRLRRRGDDVVVAGTGAALQLAKLADPEGHYLGGTMNIDRCIASISEGERDFDLCFAFAHSDAGVTYAGTVSYISDAELYLLLFGRGAEDLAETVEFDCRKLVAKAVHNPVPLKKLIDEVID</sequence>
<evidence type="ECO:0000313" key="2">
    <source>
        <dbReference type="EMBL" id="MDF0589852.1"/>
    </source>
</evidence>
<dbReference type="Proteomes" id="UP001220010">
    <property type="component" value="Unassembled WGS sequence"/>
</dbReference>
<proteinExistence type="predicted"/>
<accession>A0ABT5X591</accession>
<organism evidence="2 3">
    <name type="scientific">Candidatus Methanocrinis natronophilus</name>
    <dbReference type="NCBI Taxonomy" id="3033396"/>
    <lineage>
        <taxon>Archaea</taxon>
        <taxon>Methanobacteriati</taxon>
        <taxon>Methanobacteriota</taxon>
        <taxon>Stenosarchaea group</taxon>
        <taxon>Methanomicrobia</taxon>
        <taxon>Methanotrichales</taxon>
        <taxon>Methanotrichaceae</taxon>
        <taxon>Methanocrinis</taxon>
    </lineage>
</organism>
<dbReference type="SUPFAM" id="SSF75181">
    <property type="entry name" value="Hypothetical protein MTH777 (MT0777)"/>
    <property type="match status" value="1"/>
</dbReference>
<comment type="caution">
    <text evidence="2">The sequence shown here is derived from an EMBL/GenBank/DDBJ whole genome shotgun (WGS) entry which is preliminary data.</text>
</comment>
<dbReference type="InterPro" id="IPR036608">
    <property type="entry name" value="MTH777-like_sf"/>
</dbReference>